<sequence length="305" mass="33096">MQREPVLARRFFDRYEPVHAVTYFAPEARAALDGLGYRGFWMGYFAARSAPLGVVPREVVTAIFYNFAPERVAKALPAAWQVAGPDAALRARRESAVAALHRYGLIADETVRIAAGLAGKAARQAPLDGRPLFAANLALPWPEDPLAALWHATTLLREHRGDGHVAVLAAAGVSGRESNVLHAAAGGVPREYIARTRDYDGAAWTHHEQRLAERGLLDDDGSLTTAGRELKDHIERSTDALSLSALDALSDEEVETLFRALTPVTRAVVAGGDVPDLTPMSLRRDELHDDSAHLPSQQPRDDGLI</sequence>
<dbReference type="OrthoDB" id="157052at2"/>
<keyword evidence="3" id="KW-1185">Reference proteome</keyword>
<dbReference type="EMBL" id="MVIE01000008">
    <property type="protein sequence ID" value="ORB43129.1"/>
    <property type="molecule type" value="Genomic_DNA"/>
</dbReference>
<dbReference type="Pfam" id="PF21863">
    <property type="entry name" value="HTH_67"/>
    <property type="match status" value="1"/>
</dbReference>
<protein>
    <recommendedName>
        <fullName evidence="4">SalK</fullName>
    </recommendedName>
</protein>
<dbReference type="SUPFAM" id="SSF46785">
    <property type="entry name" value="Winged helix' DNA-binding domain"/>
    <property type="match status" value="1"/>
</dbReference>
<dbReference type="InterPro" id="IPR036390">
    <property type="entry name" value="WH_DNA-bd_sf"/>
</dbReference>
<name>A0A1X0ICJ4_9MYCO</name>
<evidence type="ECO:0000313" key="2">
    <source>
        <dbReference type="EMBL" id="ORB43129.1"/>
    </source>
</evidence>
<dbReference type="NCBIfam" id="NF047719">
    <property type="entry name" value="SCO6745_fam_HTH"/>
    <property type="match status" value="1"/>
</dbReference>
<dbReference type="RefSeq" id="WP_083171074.1">
    <property type="nucleotide sequence ID" value="NZ_AP022619.1"/>
</dbReference>
<gene>
    <name evidence="2" type="ORF">BST39_08415</name>
</gene>
<dbReference type="STRING" id="590652.BST39_08415"/>
<feature type="region of interest" description="Disordered" evidence="1">
    <location>
        <begin position="286"/>
        <end position="305"/>
    </location>
</feature>
<evidence type="ECO:0000256" key="1">
    <source>
        <dbReference type="SAM" id="MobiDB-lite"/>
    </source>
</evidence>
<dbReference type="Proteomes" id="UP000192513">
    <property type="component" value="Unassembled WGS sequence"/>
</dbReference>
<evidence type="ECO:0008006" key="4">
    <source>
        <dbReference type="Google" id="ProtNLM"/>
    </source>
</evidence>
<comment type="caution">
    <text evidence="2">The sequence shown here is derived from an EMBL/GenBank/DDBJ whole genome shotgun (WGS) entry which is preliminary data.</text>
</comment>
<dbReference type="AlphaFoldDB" id="A0A1X0ICJ4"/>
<evidence type="ECO:0000313" key="3">
    <source>
        <dbReference type="Proteomes" id="UP000192513"/>
    </source>
</evidence>
<organism evidence="2 3">
    <name type="scientific">Mycobacterium paraseoulense</name>
    <dbReference type="NCBI Taxonomy" id="590652"/>
    <lineage>
        <taxon>Bacteria</taxon>
        <taxon>Bacillati</taxon>
        <taxon>Actinomycetota</taxon>
        <taxon>Actinomycetes</taxon>
        <taxon>Mycobacteriales</taxon>
        <taxon>Mycobacteriaceae</taxon>
        <taxon>Mycobacterium</taxon>
    </lineage>
</organism>
<dbReference type="Gene3D" id="1.10.10.10">
    <property type="entry name" value="Winged helix-like DNA-binding domain superfamily/Winged helix DNA-binding domain"/>
    <property type="match status" value="1"/>
</dbReference>
<reference evidence="2 3" key="1">
    <citation type="submission" date="2017-02" db="EMBL/GenBank/DDBJ databases">
        <title>The new phylogeny of genus Mycobacterium.</title>
        <authorList>
            <person name="Tortoli E."/>
            <person name="Trovato A."/>
            <person name="Cirillo D.M."/>
        </authorList>
    </citation>
    <scope>NUCLEOTIDE SEQUENCE [LARGE SCALE GENOMIC DNA]</scope>
    <source>
        <strain evidence="2 3">DSM 45000</strain>
    </source>
</reference>
<accession>A0A1X0ICJ4</accession>
<proteinExistence type="predicted"/>
<dbReference type="InterPro" id="IPR036388">
    <property type="entry name" value="WH-like_DNA-bd_sf"/>
</dbReference>
<dbReference type="InterPro" id="IPR054058">
    <property type="entry name" value="HTH_67"/>
</dbReference>